<name>A0A0A8YPT9_ARUDO</name>
<protein>
    <submittedName>
        <fullName evidence="2">ASK4</fullName>
    </submittedName>
</protein>
<evidence type="ECO:0000256" key="1">
    <source>
        <dbReference type="SAM" id="MobiDB-lite"/>
    </source>
</evidence>
<organism evidence="2">
    <name type="scientific">Arundo donax</name>
    <name type="common">Giant reed</name>
    <name type="synonym">Donax arundinaceus</name>
    <dbReference type="NCBI Taxonomy" id="35708"/>
    <lineage>
        <taxon>Eukaryota</taxon>
        <taxon>Viridiplantae</taxon>
        <taxon>Streptophyta</taxon>
        <taxon>Embryophyta</taxon>
        <taxon>Tracheophyta</taxon>
        <taxon>Spermatophyta</taxon>
        <taxon>Magnoliopsida</taxon>
        <taxon>Liliopsida</taxon>
        <taxon>Poales</taxon>
        <taxon>Poaceae</taxon>
        <taxon>PACMAD clade</taxon>
        <taxon>Arundinoideae</taxon>
        <taxon>Arundineae</taxon>
        <taxon>Arundo</taxon>
    </lineage>
</organism>
<reference evidence="2" key="2">
    <citation type="journal article" date="2015" name="Data Brief">
        <title>Shoot transcriptome of the giant reed, Arundo donax.</title>
        <authorList>
            <person name="Barrero R.A."/>
            <person name="Guerrero F.D."/>
            <person name="Moolhuijzen P."/>
            <person name="Goolsby J.A."/>
            <person name="Tidwell J."/>
            <person name="Bellgard S.E."/>
            <person name="Bellgard M.I."/>
        </authorList>
    </citation>
    <scope>NUCLEOTIDE SEQUENCE</scope>
    <source>
        <tissue evidence="2">Shoot tissue taken approximately 20 cm above the soil surface</tissue>
    </source>
</reference>
<proteinExistence type="predicted"/>
<sequence length="85" mass="8859">MKSWSKRARGSSALGATTVASTGGAAGSNCLLTYSRTRARMAPLTLRRLTTPVAHPSSIMPLIIPEAAPMTASDTSKSSPSSLRR</sequence>
<feature type="compositionally biased region" description="Low complexity" evidence="1">
    <location>
        <begin position="73"/>
        <end position="85"/>
    </location>
</feature>
<feature type="region of interest" description="Disordered" evidence="1">
    <location>
        <begin position="1"/>
        <end position="28"/>
    </location>
</feature>
<reference evidence="2" key="1">
    <citation type="submission" date="2014-09" db="EMBL/GenBank/DDBJ databases">
        <authorList>
            <person name="Magalhaes I.L.F."/>
            <person name="Oliveira U."/>
            <person name="Santos F.R."/>
            <person name="Vidigal T.H.D.A."/>
            <person name="Brescovit A.D."/>
            <person name="Santos A.J."/>
        </authorList>
    </citation>
    <scope>NUCLEOTIDE SEQUENCE</scope>
    <source>
        <tissue evidence="2">Shoot tissue taken approximately 20 cm above the soil surface</tissue>
    </source>
</reference>
<feature type="region of interest" description="Disordered" evidence="1">
    <location>
        <begin position="65"/>
        <end position="85"/>
    </location>
</feature>
<dbReference type="AlphaFoldDB" id="A0A0A8YPT9"/>
<evidence type="ECO:0000313" key="2">
    <source>
        <dbReference type="EMBL" id="JAD28754.1"/>
    </source>
</evidence>
<dbReference type="EMBL" id="GBRH01269141">
    <property type="protein sequence ID" value="JAD28754.1"/>
    <property type="molecule type" value="Transcribed_RNA"/>
</dbReference>
<accession>A0A0A8YPT9</accession>
<feature type="compositionally biased region" description="Low complexity" evidence="1">
    <location>
        <begin position="10"/>
        <end position="23"/>
    </location>
</feature>